<reference evidence="1 2" key="1">
    <citation type="journal article" date="2018" name="J. Allergy Clin. Immunol.">
        <title>High-quality assembly of Dermatophagoides pteronyssinus genome and transcriptome reveals a wide range of novel allergens.</title>
        <authorList>
            <person name="Liu X.Y."/>
            <person name="Yang K.Y."/>
            <person name="Wang M.Q."/>
            <person name="Kwok J.S."/>
            <person name="Zeng X."/>
            <person name="Yang Z."/>
            <person name="Xiao X.J."/>
            <person name="Lau C.P."/>
            <person name="Li Y."/>
            <person name="Huang Z.M."/>
            <person name="Ba J.G."/>
            <person name="Yim A.K."/>
            <person name="Ouyang C.Y."/>
            <person name="Ngai S.M."/>
            <person name="Chan T.F."/>
            <person name="Leung E.L."/>
            <person name="Liu L."/>
            <person name="Liu Z.G."/>
            <person name="Tsui S.K."/>
        </authorList>
    </citation>
    <scope>NUCLEOTIDE SEQUENCE [LARGE SCALE GENOMIC DNA]</scope>
    <source>
        <strain evidence="1">Derp</strain>
    </source>
</reference>
<evidence type="ECO:0000313" key="1">
    <source>
        <dbReference type="EMBL" id="KAH9414845.1"/>
    </source>
</evidence>
<reference evidence="1 2" key="2">
    <citation type="journal article" date="2022" name="Mol. Biol. Evol.">
        <title>Comparative Genomics Reveals Insights into the Divergent Evolution of Astigmatic Mites and Household Pest Adaptations.</title>
        <authorList>
            <person name="Xiong Q."/>
            <person name="Wan A.T."/>
            <person name="Liu X."/>
            <person name="Fung C.S."/>
            <person name="Xiao X."/>
            <person name="Malainual N."/>
            <person name="Hou J."/>
            <person name="Wang L."/>
            <person name="Wang M."/>
            <person name="Yang K.Y."/>
            <person name="Cui Y."/>
            <person name="Leung E.L."/>
            <person name="Nong W."/>
            <person name="Shin S.K."/>
            <person name="Au S.W."/>
            <person name="Jeong K.Y."/>
            <person name="Chew F.T."/>
            <person name="Hui J.H."/>
            <person name="Leung T.F."/>
            <person name="Tungtrongchitr A."/>
            <person name="Zhong N."/>
            <person name="Liu Z."/>
            <person name="Tsui S.K."/>
        </authorList>
    </citation>
    <scope>NUCLEOTIDE SEQUENCE [LARGE SCALE GENOMIC DNA]</scope>
    <source>
        <strain evidence="1">Derp</strain>
    </source>
</reference>
<dbReference type="Proteomes" id="UP000887458">
    <property type="component" value="Unassembled WGS sequence"/>
</dbReference>
<sequence>MPKYRGSIYYFEDSIGFSLSFRLPLNLKYHFNKTIESYWNHKMAKPGSIIHIDAWSINRRIEGIGYDYRIGLNHSIANGIKLRWPPILETIIRKRRPNLLIYGLKQANNVAKTCIKPTIIVESDGEIDSNLERSKIDIPPPPPKALPLSFESCSIR</sequence>
<protein>
    <submittedName>
        <fullName evidence="1">Uncharacterized protein</fullName>
    </submittedName>
</protein>
<evidence type="ECO:0000313" key="2">
    <source>
        <dbReference type="Proteomes" id="UP000887458"/>
    </source>
</evidence>
<comment type="caution">
    <text evidence="1">The sequence shown here is derived from an EMBL/GenBank/DDBJ whole genome shotgun (WGS) entry which is preliminary data.</text>
</comment>
<organism evidence="1 2">
    <name type="scientific">Dermatophagoides pteronyssinus</name>
    <name type="common">European house dust mite</name>
    <dbReference type="NCBI Taxonomy" id="6956"/>
    <lineage>
        <taxon>Eukaryota</taxon>
        <taxon>Metazoa</taxon>
        <taxon>Ecdysozoa</taxon>
        <taxon>Arthropoda</taxon>
        <taxon>Chelicerata</taxon>
        <taxon>Arachnida</taxon>
        <taxon>Acari</taxon>
        <taxon>Acariformes</taxon>
        <taxon>Sarcoptiformes</taxon>
        <taxon>Astigmata</taxon>
        <taxon>Psoroptidia</taxon>
        <taxon>Analgoidea</taxon>
        <taxon>Pyroglyphidae</taxon>
        <taxon>Dermatophagoidinae</taxon>
        <taxon>Dermatophagoides</taxon>
    </lineage>
</organism>
<gene>
    <name evidence="1" type="ORF">DERP_012435</name>
</gene>
<proteinExistence type="predicted"/>
<name>A0ABQ8IWZ8_DERPT</name>
<accession>A0ABQ8IWZ8</accession>
<keyword evidence="2" id="KW-1185">Reference proteome</keyword>
<dbReference type="EMBL" id="NJHN03000104">
    <property type="protein sequence ID" value="KAH9414845.1"/>
    <property type="molecule type" value="Genomic_DNA"/>
</dbReference>